<evidence type="ECO:0000313" key="4">
    <source>
        <dbReference type="Proteomes" id="UP000007110"/>
    </source>
</evidence>
<reference evidence="3" key="2">
    <citation type="submission" date="2021-01" db="UniProtKB">
        <authorList>
            <consortium name="EnsemblMetazoa"/>
        </authorList>
    </citation>
    <scope>IDENTIFICATION</scope>
</reference>
<dbReference type="Pfam" id="PF04434">
    <property type="entry name" value="SWIM"/>
    <property type="match status" value="1"/>
</dbReference>
<dbReference type="GO" id="GO:0008270">
    <property type="term" value="F:zinc ion binding"/>
    <property type="evidence" value="ECO:0007669"/>
    <property type="project" value="UniProtKB-KW"/>
</dbReference>
<organism evidence="3 4">
    <name type="scientific">Strongylocentrotus purpuratus</name>
    <name type="common">Purple sea urchin</name>
    <dbReference type="NCBI Taxonomy" id="7668"/>
    <lineage>
        <taxon>Eukaryota</taxon>
        <taxon>Metazoa</taxon>
        <taxon>Echinodermata</taxon>
        <taxon>Eleutherozoa</taxon>
        <taxon>Echinozoa</taxon>
        <taxon>Echinoidea</taxon>
        <taxon>Euechinoidea</taxon>
        <taxon>Echinacea</taxon>
        <taxon>Camarodonta</taxon>
        <taxon>Echinidea</taxon>
        <taxon>Strongylocentrotidae</taxon>
        <taxon>Strongylocentrotus</taxon>
    </lineage>
</organism>
<dbReference type="GeneID" id="115928079"/>
<evidence type="ECO:0000259" key="2">
    <source>
        <dbReference type="PROSITE" id="PS50966"/>
    </source>
</evidence>
<dbReference type="EnsemblMetazoa" id="XM_030994779">
    <property type="protein sequence ID" value="XP_030850639"/>
    <property type="gene ID" value="LOC115928079"/>
</dbReference>
<dbReference type="InParanoid" id="A0A7M7T382"/>
<dbReference type="PANTHER" id="PTHR47456">
    <property type="entry name" value="PHD-TYPE DOMAIN-CONTAINING PROTEIN"/>
    <property type="match status" value="1"/>
</dbReference>
<dbReference type="PROSITE" id="PS50966">
    <property type="entry name" value="ZF_SWIM"/>
    <property type="match status" value="1"/>
</dbReference>
<dbReference type="OMA" id="CESAMTR"/>
<dbReference type="AlphaFoldDB" id="A0A7M7T382"/>
<keyword evidence="4" id="KW-1185">Reference proteome</keyword>
<dbReference type="InterPro" id="IPR007527">
    <property type="entry name" value="Znf_SWIM"/>
</dbReference>
<feature type="domain" description="SWIM-type" evidence="2">
    <location>
        <begin position="227"/>
        <end position="263"/>
    </location>
</feature>
<sequence>MTDFSEREINAIEQIFPACTVFLCDFHREQAWTRWVRKIENGVASCKQKVLSMLRRCAHATEPSEYNAALEYLKASKEWQENPKLQKWFTKQWIPHSKRWVWGKHCNKGVQVNTNNGLERQNGIFKYSFLEKKNDTSISGMISILILEYLLNSMCRYIRENLTAIDSLGRTCDDAIPPYLQNRPSYFIRHCMRKIEIAGTLTKDDVIRKSEHCFQVKSETTWPRTSYNVHLQTKNGIPKCECWDWRWTHLPCKHMFAVLELLPGTTWSALPEKFRNSPLYTLDTEVCGFLEVPAD</sequence>
<name>A0A7M7T382_STRPU</name>
<dbReference type="FunCoup" id="A0A7M7T382">
    <property type="interactions" value="841"/>
</dbReference>
<protein>
    <recommendedName>
        <fullName evidence="2">SWIM-type domain-containing protein</fullName>
    </recommendedName>
</protein>
<dbReference type="PANTHER" id="PTHR47456:SF1">
    <property type="entry name" value="PHD-TYPE DOMAIN-CONTAINING PROTEIN"/>
    <property type="match status" value="1"/>
</dbReference>
<proteinExistence type="predicted"/>
<dbReference type="Proteomes" id="UP000007110">
    <property type="component" value="Unassembled WGS sequence"/>
</dbReference>
<dbReference type="RefSeq" id="XP_030850639.1">
    <property type="nucleotide sequence ID" value="XM_030994779.1"/>
</dbReference>
<keyword evidence="1" id="KW-0862">Zinc</keyword>
<accession>A0A7M7T382</accession>
<keyword evidence="1" id="KW-0863">Zinc-finger</keyword>
<evidence type="ECO:0000256" key="1">
    <source>
        <dbReference type="PROSITE-ProRule" id="PRU00325"/>
    </source>
</evidence>
<evidence type="ECO:0000313" key="3">
    <source>
        <dbReference type="EnsemblMetazoa" id="XP_030850639"/>
    </source>
</evidence>
<keyword evidence="1" id="KW-0479">Metal-binding</keyword>
<reference evidence="4" key="1">
    <citation type="submission" date="2015-02" db="EMBL/GenBank/DDBJ databases">
        <title>Genome sequencing for Strongylocentrotus purpuratus.</title>
        <authorList>
            <person name="Murali S."/>
            <person name="Liu Y."/>
            <person name="Vee V."/>
            <person name="English A."/>
            <person name="Wang M."/>
            <person name="Skinner E."/>
            <person name="Han Y."/>
            <person name="Muzny D.M."/>
            <person name="Worley K.C."/>
            <person name="Gibbs R.A."/>
        </authorList>
    </citation>
    <scope>NUCLEOTIDE SEQUENCE</scope>
</reference>
<dbReference type="OrthoDB" id="6142716at2759"/>
<dbReference type="KEGG" id="spu:115928079"/>